<name>A0ABQ5MAM0_9FIRM</name>
<dbReference type="RefSeq" id="WP_346065983.1">
    <property type="nucleotide sequence ID" value="NZ_BRPJ01000081.1"/>
</dbReference>
<evidence type="ECO:0000259" key="10">
    <source>
        <dbReference type="PROSITE" id="PS51012"/>
    </source>
</evidence>
<sequence>MNIFFKELWSYRELLIELIKRDLRVKYRKSVLGYLWSLLNPLLMMMVVSTVFSYMFRFDIVNFPMYLLTGQTLFNFFSEATNMAMSSITNSGSLIKKVYLPKQVFPVSRMLSSFVTFLFSLLAIVIIMIITRVKVTWTILLVPLPLIYILIFTIGVGLVLSIMSTYFRDVIYLWGVFITAWMYFTPIFYPISQLPEFASNLMRFNPMFQMLQCFREIVLYGTFPSWHRHVACIVCATVSLTIGIYVFRKKQGNLILHL</sequence>
<evidence type="ECO:0000256" key="7">
    <source>
        <dbReference type="ARBA" id="ARBA00022989"/>
    </source>
</evidence>
<evidence type="ECO:0000256" key="6">
    <source>
        <dbReference type="ARBA" id="ARBA00022692"/>
    </source>
</evidence>
<protein>
    <recommendedName>
        <fullName evidence="9">Transport permease protein</fullName>
    </recommendedName>
</protein>
<feature type="transmembrane region" description="Helical" evidence="9">
    <location>
        <begin position="170"/>
        <end position="191"/>
    </location>
</feature>
<dbReference type="PANTHER" id="PTHR30413:SF8">
    <property type="entry name" value="TRANSPORT PERMEASE PROTEIN"/>
    <property type="match status" value="1"/>
</dbReference>
<keyword evidence="4 9" id="KW-1003">Cell membrane</keyword>
<dbReference type="Proteomes" id="UP001419084">
    <property type="component" value="Unassembled WGS sequence"/>
</dbReference>
<dbReference type="EMBL" id="BRPJ01000081">
    <property type="protein sequence ID" value="GLB31863.1"/>
    <property type="molecule type" value="Genomic_DNA"/>
</dbReference>
<proteinExistence type="inferred from homology"/>
<accession>A0ABQ5MAM0</accession>
<feature type="transmembrane region" description="Helical" evidence="9">
    <location>
        <begin position="226"/>
        <end position="247"/>
    </location>
</feature>
<dbReference type="PROSITE" id="PS51012">
    <property type="entry name" value="ABC_TM2"/>
    <property type="match status" value="1"/>
</dbReference>
<dbReference type="InterPro" id="IPR013525">
    <property type="entry name" value="ABC2_TM"/>
</dbReference>
<evidence type="ECO:0000313" key="12">
    <source>
        <dbReference type="Proteomes" id="UP001419084"/>
    </source>
</evidence>
<evidence type="ECO:0000256" key="3">
    <source>
        <dbReference type="ARBA" id="ARBA00022448"/>
    </source>
</evidence>
<keyword evidence="7 9" id="KW-1133">Transmembrane helix</keyword>
<evidence type="ECO:0000313" key="11">
    <source>
        <dbReference type="EMBL" id="GLB31863.1"/>
    </source>
</evidence>
<comment type="subcellular location">
    <subcellularLocation>
        <location evidence="1">Cell inner membrane</location>
        <topology evidence="1">Multi-pass membrane protein</topology>
    </subcellularLocation>
    <subcellularLocation>
        <location evidence="9">Cell membrane</location>
        <topology evidence="9">Multi-pass membrane protein</topology>
    </subcellularLocation>
</comment>
<feature type="domain" description="ABC transmembrane type-2" evidence="10">
    <location>
        <begin position="32"/>
        <end position="250"/>
    </location>
</feature>
<feature type="transmembrane region" description="Helical" evidence="9">
    <location>
        <begin position="137"/>
        <end position="163"/>
    </location>
</feature>
<evidence type="ECO:0000256" key="5">
    <source>
        <dbReference type="ARBA" id="ARBA00022519"/>
    </source>
</evidence>
<keyword evidence="3 9" id="KW-0813">Transport</keyword>
<feature type="transmembrane region" description="Helical" evidence="9">
    <location>
        <begin position="31"/>
        <end position="56"/>
    </location>
</feature>
<comment type="caution">
    <text evidence="11">The sequence shown here is derived from an EMBL/GenBank/DDBJ whole genome shotgun (WGS) entry which is preliminary data.</text>
</comment>
<evidence type="ECO:0000256" key="9">
    <source>
        <dbReference type="RuleBase" id="RU361157"/>
    </source>
</evidence>
<evidence type="ECO:0000256" key="2">
    <source>
        <dbReference type="ARBA" id="ARBA00007783"/>
    </source>
</evidence>
<gene>
    <name evidence="11" type="ORF">LAD12857_37860</name>
</gene>
<feature type="transmembrane region" description="Helical" evidence="9">
    <location>
        <begin position="107"/>
        <end position="131"/>
    </location>
</feature>
<dbReference type="InterPro" id="IPR000412">
    <property type="entry name" value="ABC_2_transport"/>
</dbReference>
<organism evidence="11 12">
    <name type="scientific">Lacrimispora amygdalina</name>
    <dbReference type="NCBI Taxonomy" id="253257"/>
    <lineage>
        <taxon>Bacteria</taxon>
        <taxon>Bacillati</taxon>
        <taxon>Bacillota</taxon>
        <taxon>Clostridia</taxon>
        <taxon>Lachnospirales</taxon>
        <taxon>Lachnospiraceae</taxon>
        <taxon>Lacrimispora</taxon>
    </lineage>
</organism>
<feature type="transmembrane region" description="Helical" evidence="9">
    <location>
        <begin position="76"/>
        <end position="95"/>
    </location>
</feature>
<dbReference type="PRINTS" id="PR00164">
    <property type="entry name" value="ABC2TRNSPORT"/>
</dbReference>
<reference evidence="11 12" key="1">
    <citation type="journal article" date="2024" name="Int. J. Syst. Evol. Microbiol.">
        <title>Lacrimispora brassicae sp. nov. isolated from fermented cabbage, and proposal of Clostridium indicum Gundawar et al. 2019 and Clostridium methoxybenzovorans Mechichi et al. 1999 as heterotypic synonyms of Lacrimispora amygdalina (Parshina et al. 2003) Haas and Blanchard 2020 and Lacrimispora indolis (McClung and McCoy 1957) Haas and Blanchard 2020, respectively.</title>
        <authorList>
            <person name="Kobayashi H."/>
            <person name="Tanizawa Y."/>
            <person name="Sakamoto M."/>
            <person name="Ohkuma M."/>
            <person name="Tohno M."/>
        </authorList>
    </citation>
    <scope>NUCLEOTIDE SEQUENCE [LARGE SCALE GENOMIC DNA]</scope>
    <source>
        <strain evidence="11 12">DSM 12857</strain>
    </source>
</reference>
<keyword evidence="5" id="KW-0997">Cell inner membrane</keyword>
<dbReference type="Pfam" id="PF01061">
    <property type="entry name" value="ABC2_membrane"/>
    <property type="match status" value="1"/>
</dbReference>
<keyword evidence="6 9" id="KW-0812">Transmembrane</keyword>
<evidence type="ECO:0000256" key="4">
    <source>
        <dbReference type="ARBA" id="ARBA00022475"/>
    </source>
</evidence>
<dbReference type="PANTHER" id="PTHR30413">
    <property type="entry name" value="INNER MEMBRANE TRANSPORT PERMEASE"/>
    <property type="match status" value="1"/>
</dbReference>
<evidence type="ECO:0000256" key="1">
    <source>
        <dbReference type="ARBA" id="ARBA00004429"/>
    </source>
</evidence>
<evidence type="ECO:0000256" key="8">
    <source>
        <dbReference type="ARBA" id="ARBA00023136"/>
    </source>
</evidence>
<dbReference type="InterPro" id="IPR047817">
    <property type="entry name" value="ABC2_TM_bact-type"/>
</dbReference>
<comment type="similarity">
    <text evidence="2 9">Belongs to the ABC-2 integral membrane protein family.</text>
</comment>
<keyword evidence="8 9" id="KW-0472">Membrane</keyword>
<keyword evidence="12" id="KW-1185">Reference proteome</keyword>